<reference evidence="2" key="1">
    <citation type="journal article" date="2023" name="Mol. Phylogenet. Evol.">
        <title>Genome-scale phylogeny and comparative genomics of the fungal order Sordariales.</title>
        <authorList>
            <person name="Hensen N."/>
            <person name="Bonometti L."/>
            <person name="Westerberg I."/>
            <person name="Brannstrom I.O."/>
            <person name="Guillou S."/>
            <person name="Cros-Aarteil S."/>
            <person name="Calhoun S."/>
            <person name="Haridas S."/>
            <person name="Kuo A."/>
            <person name="Mondo S."/>
            <person name="Pangilinan J."/>
            <person name="Riley R."/>
            <person name="LaButti K."/>
            <person name="Andreopoulos B."/>
            <person name="Lipzen A."/>
            <person name="Chen C."/>
            <person name="Yan M."/>
            <person name="Daum C."/>
            <person name="Ng V."/>
            <person name="Clum A."/>
            <person name="Steindorff A."/>
            <person name="Ohm R.A."/>
            <person name="Martin F."/>
            <person name="Silar P."/>
            <person name="Natvig D.O."/>
            <person name="Lalanne C."/>
            <person name="Gautier V."/>
            <person name="Ament-Velasquez S.L."/>
            <person name="Kruys A."/>
            <person name="Hutchinson M.I."/>
            <person name="Powell A.J."/>
            <person name="Barry K."/>
            <person name="Miller A.N."/>
            <person name="Grigoriev I.V."/>
            <person name="Debuchy R."/>
            <person name="Gladieux P."/>
            <person name="Hiltunen Thoren M."/>
            <person name="Johannesson H."/>
        </authorList>
    </citation>
    <scope>NUCLEOTIDE SEQUENCE</scope>
    <source>
        <strain evidence="2">CBS 757.83</strain>
    </source>
</reference>
<sequence>MFYTSTSFSLILPLLLLLLLLAGRDIDDGRPPPSSLIDMEEDYEIPLIRIRHDDVDTKDNSVWVLRKVFNGKYATHIPWAVLQEEARGAFNWLVNHEGFNGFVTTNPQLKDMASRRPPQSLAKDRHYNADFIRRFTQRAATKRTTKRPEALTAEQRAALHKQLEDTQFLTPDYTDKTKINIASILRKWKRYGLQAPYTRGKDVANADTLLVLLTFNVKFDKGIFSWEGHRVQLSGCYLGLACTGARPAKFVDGERKSGKDGCLEELFPRHATRSASNDEDKAPNEHSRLLEEIISQECESRRRPKALYYDGILLMVVRHPETSEDGLAMSIKLAHHKGADNKPKPTIFFFTPTRRLIFYFITVIKEEWLKRPVFRRYNDSVTEEEFEEKKYQPLPYQKLHDDIERQSLDAREENAIEPKAWRRGAANAANGNASNTVRDQMMRHDPKWATFNSAYINEKVGFHLQNAFLDEPTEDSLLAMLSHIEIEALKAERAQLKGDQYRIKGTENEERVRELTRDIEADESKEEEYAEPAIDLQIPERAKLAEVLYNQPANVSSEELLELRIQAAKLIVSLYDKRETRKRDRIRQRARTDVAVEESPGPDPFPLLIDRKQCPLYIGDETLSHQERTFKYCRPAVMYDHFDRKHAQQLGGAKRMLYNHPKCKEEALEFKHLNHFKNHVERVHGVRLRA</sequence>
<dbReference type="PANTHER" id="PTHR37535:SF4">
    <property type="entry name" value="FLUG DOMAIN-CONTAINING PROTEIN"/>
    <property type="match status" value="1"/>
</dbReference>
<dbReference type="EMBL" id="MU863699">
    <property type="protein sequence ID" value="KAK4096721.1"/>
    <property type="molecule type" value="Genomic_DNA"/>
</dbReference>
<name>A0AAN6PWN8_9PEZI</name>
<evidence type="ECO:0000313" key="3">
    <source>
        <dbReference type="Proteomes" id="UP001305647"/>
    </source>
</evidence>
<evidence type="ECO:0000313" key="2">
    <source>
        <dbReference type="EMBL" id="KAK4096721.1"/>
    </source>
</evidence>
<comment type="caution">
    <text evidence="2">The sequence shown here is derived from an EMBL/GenBank/DDBJ whole genome shotgun (WGS) entry which is preliminary data.</text>
</comment>
<dbReference type="Pfam" id="PF11917">
    <property type="entry name" value="DUF3435"/>
    <property type="match status" value="1"/>
</dbReference>
<dbReference type="AlphaFoldDB" id="A0AAN6PWN8"/>
<dbReference type="PANTHER" id="PTHR37535">
    <property type="entry name" value="FLUG DOMAIN PROTEIN"/>
    <property type="match status" value="1"/>
</dbReference>
<reference evidence="2" key="2">
    <citation type="submission" date="2023-05" db="EMBL/GenBank/DDBJ databases">
        <authorList>
            <consortium name="Lawrence Berkeley National Laboratory"/>
            <person name="Steindorff A."/>
            <person name="Hensen N."/>
            <person name="Bonometti L."/>
            <person name="Westerberg I."/>
            <person name="Brannstrom I.O."/>
            <person name="Guillou S."/>
            <person name="Cros-Aarteil S."/>
            <person name="Calhoun S."/>
            <person name="Haridas S."/>
            <person name="Kuo A."/>
            <person name="Mondo S."/>
            <person name="Pangilinan J."/>
            <person name="Riley R."/>
            <person name="Labutti K."/>
            <person name="Andreopoulos B."/>
            <person name="Lipzen A."/>
            <person name="Chen C."/>
            <person name="Yanf M."/>
            <person name="Daum C."/>
            <person name="Ng V."/>
            <person name="Clum A."/>
            <person name="Ohm R."/>
            <person name="Martin F."/>
            <person name="Silar P."/>
            <person name="Natvig D."/>
            <person name="Lalanne C."/>
            <person name="Gautier V."/>
            <person name="Ament-Velasquez S.L."/>
            <person name="Kruys A."/>
            <person name="Hutchinson M.I."/>
            <person name="Powell A.J."/>
            <person name="Barry K."/>
            <person name="Miller A.N."/>
            <person name="Grigoriev I.V."/>
            <person name="Debuchy R."/>
            <person name="Gladieux P."/>
            <person name="Thoren M.H."/>
            <person name="Johannesson H."/>
        </authorList>
    </citation>
    <scope>NUCLEOTIDE SEQUENCE</scope>
    <source>
        <strain evidence="2">CBS 757.83</strain>
    </source>
</reference>
<keyword evidence="1" id="KW-0732">Signal</keyword>
<dbReference type="Proteomes" id="UP001305647">
    <property type="component" value="Unassembled WGS sequence"/>
</dbReference>
<proteinExistence type="predicted"/>
<evidence type="ECO:0008006" key="4">
    <source>
        <dbReference type="Google" id="ProtNLM"/>
    </source>
</evidence>
<evidence type="ECO:0000256" key="1">
    <source>
        <dbReference type="SAM" id="SignalP"/>
    </source>
</evidence>
<organism evidence="2 3">
    <name type="scientific">Parathielavia hyrcaniae</name>
    <dbReference type="NCBI Taxonomy" id="113614"/>
    <lineage>
        <taxon>Eukaryota</taxon>
        <taxon>Fungi</taxon>
        <taxon>Dikarya</taxon>
        <taxon>Ascomycota</taxon>
        <taxon>Pezizomycotina</taxon>
        <taxon>Sordariomycetes</taxon>
        <taxon>Sordariomycetidae</taxon>
        <taxon>Sordariales</taxon>
        <taxon>Chaetomiaceae</taxon>
        <taxon>Parathielavia</taxon>
    </lineage>
</organism>
<keyword evidence="3" id="KW-1185">Reference proteome</keyword>
<dbReference type="InterPro" id="IPR021842">
    <property type="entry name" value="DUF3435"/>
</dbReference>
<feature type="signal peptide" evidence="1">
    <location>
        <begin position="1"/>
        <end position="22"/>
    </location>
</feature>
<accession>A0AAN6PWN8</accession>
<feature type="chain" id="PRO_5042851429" description="FluG domain-containing protein" evidence="1">
    <location>
        <begin position="23"/>
        <end position="690"/>
    </location>
</feature>
<gene>
    <name evidence="2" type="ORF">N658DRAFT_489737</name>
</gene>
<protein>
    <recommendedName>
        <fullName evidence="4">FluG domain-containing protein</fullName>
    </recommendedName>
</protein>